<dbReference type="Pfam" id="PF13560">
    <property type="entry name" value="HTH_31"/>
    <property type="match status" value="1"/>
</dbReference>
<dbReference type="AlphaFoldDB" id="A0A255XTZ8"/>
<dbReference type="InterPro" id="IPR001387">
    <property type="entry name" value="Cro/C1-type_HTH"/>
</dbReference>
<dbReference type="Proteomes" id="UP000216361">
    <property type="component" value="Unassembled WGS sequence"/>
</dbReference>
<evidence type="ECO:0000313" key="3">
    <source>
        <dbReference type="Proteomes" id="UP000216361"/>
    </source>
</evidence>
<name>A0A255XTZ8_9PROT</name>
<dbReference type="OrthoDB" id="9809730at2"/>
<evidence type="ECO:0000313" key="2">
    <source>
        <dbReference type="EMBL" id="OYQ19834.1"/>
    </source>
</evidence>
<feature type="domain" description="HTH cro/C1-type" evidence="1">
    <location>
        <begin position="9"/>
        <end position="66"/>
    </location>
</feature>
<dbReference type="Gene3D" id="1.10.260.40">
    <property type="entry name" value="lambda repressor-like DNA-binding domains"/>
    <property type="match status" value="1"/>
</dbReference>
<dbReference type="GO" id="GO:0003677">
    <property type="term" value="F:DNA binding"/>
    <property type="evidence" value="ECO:0007669"/>
    <property type="project" value="InterPro"/>
</dbReference>
<comment type="caution">
    <text evidence="2">The sequence shown here is derived from an EMBL/GenBank/DDBJ whole genome shotgun (WGS) entry which is preliminary data.</text>
</comment>
<dbReference type="SMART" id="SM00530">
    <property type="entry name" value="HTH_XRE"/>
    <property type="match status" value="1"/>
</dbReference>
<dbReference type="InterPro" id="IPR010982">
    <property type="entry name" value="Lambda_DNA-bd_dom_sf"/>
</dbReference>
<dbReference type="PROSITE" id="PS50943">
    <property type="entry name" value="HTH_CROC1"/>
    <property type="match status" value="1"/>
</dbReference>
<accession>A0A255XTZ8</accession>
<keyword evidence="3" id="KW-1185">Reference proteome</keyword>
<evidence type="ECO:0000259" key="1">
    <source>
        <dbReference type="PROSITE" id="PS50943"/>
    </source>
</evidence>
<gene>
    <name evidence="2" type="ORF">CHR90_06860</name>
</gene>
<dbReference type="EMBL" id="NOXS01000030">
    <property type="protein sequence ID" value="OYQ19834.1"/>
    <property type="molecule type" value="Genomic_DNA"/>
</dbReference>
<dbReference type="RefSeq" id="WP_094408253.1">
    <property type="nucleotide sequence ID" value="NZ_BMJZ01000006.1"/>
</dbReference>
<proteinExistence type="predicted"/>
<organism evidence="2 3">
    <name type="scientific">Elstera cyanobacteriorum</name>
    <dbReference type="NCBI Taxonomy" id="2022747"/>
    <lineage>
        <taxon>Bacteria</taxon>
        <taxon>Pseudomonadati</taxon>
        <taxon>Pseudomonadota</taxon>
        <taxon>Alphaproteobacteria</taxon>
        <taxon>Rhodospirillales</taxon>
        <taxon>Rhodospirillaceae</taxon>
        <taxon>Elstera</taxon>
    </lineage>
</organism>
<dbReference type="CDD" id="cd00093">
    <property type="entry name" value="HTH_XRE"/>
    <property type="match status" value="1"/>
</dbReference>
<reference evidence="2 3" key="1">
    <citation type="submission" date="2017-07" db="EMBL/GenBank/DDBJ databases">
        <title>Elstera cyanobacteriorum sp. nov., a novel bacterium isolated from cyanobacterial aggregates in a eutrophic lake.</title>
        <authorList>
            <person name="Cai H."/>
        </authorList>
    </citation>
    <scope>NUCLEOTIDE SEQUENCE [LARGE SCALE GENOMIC DNA]</scope>
    <source>
        <strain evidence="2 3">TH019</strain>
    </source>
</reference>
<dbReference type="SUPFAM" id="SSF47413">
    <property type="entry name" value="lambda repressor-like DNA-binding domains"/>
    <property type="match status" value="1"/>
</dbReference>
<sequence>MTPFGERCRALRAQKKVSLRTMAAALEISPAYLSALENGHRGRPSRGLVRQICDYFGLIWDDAEAMQRLADLSHPRVTIDTAGLDPLATELANRLAERIGELDRGVLEEILSKIPKH</sequence>
<protein>
    <submittedName>
        <fullName evidence="2">Transcriptional regulator</fullName>
    </submittedName>
</protein>